<keyword evidence="1" id="KW-0812">Transmembrane</keyword>
<accession>A0AAV6KUX7</accession>
<dbReference type="AlphaFoldDB" id="A0AAV6KUX7"/>
<sequence length="198" mass="22794">MLKGDDQGCLESGVKSVSLKLKPTAGNILSLFAVIDYSSSFALVDYRMEQLAYACIWAAHHNILFVCHIFSLILSCLFEQTTWIKQRCSDFPARIHPCCVNDRNSLVSEITLQVRFKLDKEWERDQVFKQMGGLWRASKSRLVSDVKNAANEEERLQLQPDNIKSVHDWKDFVKEKTSQEFKEHYAHCLPPLINNVCV</sequence>
<dbReference type="EMBL" id="JACTNZ010000003">
    <property type="protein sequence ID" value="KAG5555858.1"/>
    <property type="molecule type" value="Genomic_DNA"/>
</dbReference>
<keyword evidence="1" id="KW-1133">Transmembrane helix</keyword>
<name>A0AAV6KUX7_9ERIC</name>
<organism evidence="2 3">
    <name type="scientific">Rhododendron griersonianum</name>
    <dbReference type="NCBI Taxonomy" id="479676"/>
    <lineage>
        <taxon>Eukaryota</taxon>
        <taxon>Viridiplantae</taxon>
        <taxon>Streptophyta</taxon>
        <taxon>Embryophyta</taxon>
        <taxon>Tracheophyta</taxon>
        <taxon>Spermatophyta</taxon>
        <taxon>Magnoliopsida</taxon>
        <taxon>eudicotyledons</taxon>
        <taxon>Gunneridae</taxon>
        <taxon>Pentapetalae</taxon>
        <taxon>asterids</taxon>
        <taxon>Ericales</taxon>
        <taxon>Ericaceae</taxon>
        <taxon>Ericoideae</taxon>
        <taxon>Rhodoreae</taxon>
        <taxon>Rhododendron</taxon>
    </lineage>
</organism>
<reference evidence="2" key="1">
    <citation type="submission" date="2020-08" db="EMBL/GenBank/DDBJ databases">
        <title>Plant Genome Project.</title>
        <authorList>
            <person name="Zhang R.-G."/>
        </authorList>
    </citation>
    <scope>NUCLEOTIDE SEQUENCE</scope>
    <source>
        <strain evidence="2">WSP0</strain>
        <tissue evidence="2">Leaf</tissue>
    </source>
</reference>
<evidence type="ECO:0000256" key="1">
    <source>
        <dbReference type="SAM" id="Phobius"/>
    </source>
</evidence>
<feature type="transmembrane region" description="Helical" evidence="1">
    <location>
        <begin position="51"/>
        <end position="74"/>
    </location>
</feature>
<keyword evidence="3" id="KW-1185">Reference proteome</keyword>
<comment type="caution">
    <text evidence="2">The sequence shown here is derived from an EMBL/GenBank/DDBJ whole genome shotgun (WGS) entry which is preliminary data.</text>
</comment>
<dbReference type="Proteomes" id="UP000823749">
    <property type="component" value="Chromosome 3"/>
</dbReference>
<evidence type="ECO:0000313" key="3">
    <source>
        <dbReference type="Proteomes" id="UP000823749"/>
    </source>
</evidence>
<evidence type="ECO:0000313" key="2">
    <source>
        <dbReference type="EMBL" id="KAG5555858.1"/>
    </source>
</evidence>
<protein>
    <submittedName>
        <fullName evidence="2">Uncharacterized protein</fullName>
    </submittedName>
</protein>
<gene>
    <name evidence="2" type="ORF">RHGRI_006494</name>
</gene>
<keyword evidence="1" id="KW-0472">Membrane</keyword>
<proteinExistence type="predicted"/>